<organism evidence="2 3">
    <name type="scientific">Paratrimastix pyriformis</name>
    <dbReference type="NCBI Taxonomy" id="342808"/>
    <lineage>
        <taxon>Eukaryota</taxon>
        <taxon>Metamonada</taxon>
        <taxon>Preaxostyla</taxon>
        <taxon>Paratrimastigidae</taxon>
        <taxon>Paratrimastix</taxon>
    </lineage>
</organism>
<sequence length="443" mass="47541">MPLLEMIPLSSFQFRIVLLFLSAFFPSSFFHRLRANTFSPLLAGFTKKWKTTALVLKLDALILRVYGQQGREVLPNRTNRQLMKRFGNELQSPSLSGNDTFSSLIDDACDVALCLTLKQSSLKCRVWIFGCFTSSHHLDDLAPSCETSLPIRLAVMISTIISICQKVTRNGQYSPPQHPSDQSRVMTYQPQIRIIIGAIYDSRVPTLGMHHQPLGMPIMAQTGNNETSDPVILETPPSLTLDENIEALTTASEDEAAIITSTVNDDAVSHTTAPRFELGYKMACGRHAHPGHVPADAYCARGGYPGISEAQRQIVHAADPISPGPGPVPPAPAPRAAAAGVASSPPICTATSAPAPARDDPDTPPPADTNSSAGRDDMSDDDGASPGVVSPEGPATLPLPEGSVTESREPLPETTMTLGELTTDTDTYDDTGDVSFPRAQEDL</sequence>
<reference evidence="2" key="1">
    <citation type="journal article" date="2022" name="bioRxiv">
        <title>Genomics of Preaxostyla Flagellates Illuminates Evolutionary Transitions and the Path Towards Mitochondrial Loss.</title>
        <authorList>
            <person name="Novak L.V.F."/>
            <person name="Treitli S.C."/>
            <person name="Pyrih J."/>
            <person name="Halakuc P."/>
            <person name="Pipaliya S.V."/>
            <person name="Vacek V."/>
            <person name="Brzon O."/>
            <person name="Soukal P."/>
            <person name="Eme L."/>
            <person name="Dacks J.B."/>
            <person name="Karnkowska A."/>
            <person name="Elias M."/>
            <person name="Hampl V."/>
        </authorList>
    </citation>
    <scope>NUCLEOTIDE SEQUENCE</scope>
    <source>
        <strain evidence="2">RCP-MX</strain>
    </source>
</reference>
<feature type="compositionally biased region" description="Low complexity" evidence="1">
    <location>
        <begin position="334"/>
        <end position="356"/>
    </location>
</feature>
<evidence type="ECO:0000313" key="2">
    <source>
        <dbReference type="EMBL" id="KAJ4455053.1"/>
    </source>
</evidence>
<feature type="compositionally biased region" description="Pro residues" evidence="1">
    <location>
        <begin position="322"/>
        <end position="333"/>
    </location>
</feature>
<dbReference type="EMBL" id="JAPMOS010000122">
    <property type="protein sequence ID" value="KAJ4455053.1"/>
    <property type="molecule type" value="Genomic_DNA"/>
</dbReference>
<accession>A0ABQ8U6T0</accession>
<name>A0ABQ8U6T0_9EUKA</name>
<comment type="caution">
    <text evidence="2">The sequence shown here is derived from an EMBL/GenBank/DDBJ whole genome shotgun (WGS) entry which is preliminary data.</text>
</comment>
<feature type="compositionally biased region" description="Low complexity" evidence="1">
    <location>
        <begin position="413"/>
        <end position="425"/>
    </location>
</feature>
<evidence type="ECO:0000256" key="1">
    <source>
        <dbReference type="SAM" id="MobiDB-lite"/>
    </source>
</evidence>
<dbReference type="Proteomes" id="UP001141327">
    <property type="component" value="Unassembled WGS sequence"/>
</dbReference>
<protein>
    <submittedName>
        <fullName evidence="2">Uncharacterized protein</fullName>
    </submittedName>
</protein>
<keyword evidence="3" id="KW-1185">Reference proteome</keyword>
<evidence type="ECO:0000313" key="3">
    <source>
        <dbReference type="Proteomes" id="UP001141327"/>
    </source>
</evidence>
<proteinExistence type="predicted"/>
<feature type="region of interest" description="Disordered" evidence="1">
    <location>
        <begin position="318"/>
        <end position="443"/>
    </location>
</feature>
<gene>
    <name evidence="2" type="ORF">PAPYR_10070</name>
</gene>